<evidence type="ECO:0000256" key="1">
    <source>
        <dbReference type="SAM" id="Phobius"/>
    </source>
</evidence>
<sequence>MTGLFSTLESATALDRPSTAVRDVVRRITAGVPGDLLRGDVAPGHPLHPALVAIPIGAWSCAPLFDFVFRKPETARQLIGVGLVAALPSALTGWADFAECDTQQRRVGLVHAAVNGTGIALMGLSYLGRRRGTRPAAVAASTVATALIGFGGTLGGHLAFAMGARVEGNRNRVPSAGSAFDPVLA</sequence>
<keyword evidence="1" id="KW-1133">Transmembrane helix</keyword>
<feature type="transmembrane region" description="Helical" evidence="1">
    <location>
        <begin position="139"/>
        <end position="160"/>
    </location>
</feature>
<dbReference type="InterPro" id="IPR019251">
    <property type="entry name" value="DUF2231_TM"/>
</dbReference>
<keyword evidence="1" id="KW-0812">Transmembrane</keyword>
<comment type="caution">
    <text evidence="3">The sequence shown here is derived from an EMBL/GenBank/DDBJ whole genome shotgun (WGS) entry which is preliminary data.</text>
</comment>
<protein>
    <submittedName>
        <fullName evidence="3">DUF2231 domain-containing protein</fullName>
    </submittedName>
</protein>
<dbReference type="EMBL" id="JAUTXY010000008">
    <property type="protein sequence ID" value="MEE2059295.1"/>
    <property type="molecule type" value="Genomic_DNA"/>
</dbReference>
<feature type="transmembrane region" description="Helical" evidence="1">
    <location>
        <begin position="78"/>
        <end position="95"/>
    </location>
</feature>
<keyword evidence="1" id="KW-0472">Membrane</keyword>
<name>A0ABU7LCL3_9NOCA</name>
<accession>A0ABU7LCL3</accession>
<proteinExistence type="predicted"/>
<keyword evidence="4" id="KW-1185">Reference proteome</keyword>
<evidence type="ECO:0000259" key="2">
    <source>
        <dbReference type="Pfam" id="PF09990"/>
    </source>
</evidence>
<evidence type="ECO:0000313" key="3">
    <source>
        <dbReference type="EMBL" id="MEE2059295.1"/>
    </source>
</evidence>
<feature type="domain" description="DUF2231" evidence="2">
    <location>
        <begin position="44"/>
        <end position="167"/>
    </location>
</feature>
<gene>
    <name evidence="3" type="ORF">Q7514_17390</name>
</gene>
<evidence type="ECO:0000313" key="4">
    <source>
        <dbReference type="Proteomes" id="UP001336020"/>
    </source>
</evidence>
<feature type="transmembrane region" description="Helical" evidence="1">
    <location>
        <begin position="107"/>
        <end position="127"/>
    </location>
</feature>
<dbReference type="Pfam" id="PF09990">
    <property type="entry name" value="DUF2231"/>
    <property type="match status" value="1"/>
</dbReference>
<dbReference type="Proteomes" id="UP001336020">
    <property type="component" value="Unassembled WGS sequence"/>
</dbReference>
<organism evidence="3 4">
    <name type="scientific">Rhodococcus artemisiae</name>
    <dbReference type="NCBI Taxonomy" id="714159"/>
    <lineage>
        <taxon>Bacteria</taxon>
        <taxon>Bacillati</taxon>
        <taxon>Actinomycetota</taxon>
        <taxon>Actinomycetes</taxon>
        <taxon>Mycobacteriales</taxon>
        <taxon>Nocardiaceae</taxon>
        <taxon>Rhodococcus</taxon>
    </lineage>
</organism>
<dbReference type="RefSeq" id="WP_330134548.1">
    <property type="nucleotide sequence ID" value="NZ_JAUTXY010000008.1"/>
</dbReference>
<reference evidence="3 4" key="1">
    <citation type="submission" date="2023-07" db="EMBL/GenBank/DDBJ databases">
        <authorList>
            <person name="Girao M."/>
            <person name="Carvalho M.F."/>
        </authorList>
    </citation>
    <scope>NUCLEOTIDE SEQUENCE [LARGE SCALE GENOMIC DNA]</scope>
    <source>
        <strain evidence="3 4">YIM65754</strain>
    </source>
</reference>
<feature type="transmembrane region" description="Helical" evidence="1">
    <location>
        <begin position="47"/>
        <end position="69"/>
    </location>
</feature>